<dbReference type="OrthoDB" id="101167at2"/>
<feature type="chain" id="PRO_5021806704" evidence="13">
    <location>
        <begin position="26"/>
        <end position="711"/>
    </location>
</feature>
<dbReference type="SUPFAM" id="SSF56935">
    <property type="entry name" value="Porins"/>
    <property type="match status" value="1"/>
</dbReference>
<dbReference type="InterPro" id="IPR012910">
    <property type="entry name" value="Plug_dom"/>
</dbReference>
<evidence type="ECO:0000256" key="6">
    <source>
        <dbReference type="ARBA" id="ARBA00023077"/>
    </source>
</evidence>
<sequence length="711" mass="76729" precursor="true">MPRTGLRLKIVLFIGITGCFGYVHAQDAGAQLPNAPIANADDASAETVQEAVNGDADPETFDTLPMAPETTVTPPQNRSSNTGSGSPLANPGSAPVAVPAQVSSNDTGNSTSANGTSNVPSNSVVTDSRSLRPGNQVGSSMTVISREAIRNTGQASVAAVLRSVPGLDVVSQGGPGQQTSVFMRGANSNQTKVMLDGMPMNDPGSPGRGFDFSTLTVDEVERIEVLRGPQSTLYGSDAIGGVINIITRKGGEPITVVSSEGGSFSSSRTTARTAGGNDRLYYALGGSYNDTNGFSAAALPPGNTEADFYRNGTISGRLGWQATEQLAVDIVARHTDSDTGTDGFPPPTFTLQDDLSSLEQVSTVMRAQATWTTADGIWSHRLGSGYSEFERTFFSDFGGTFYGRTGRLDWQNDLLLVDQEDVRWQLTSGIDFLEEVARNDTVPQARQGNLAGYFQTNIDLNDRLFLGAGARWDDYSRAGSAFTYRITGRYNATEATALHGAIGTGFRAPALDELLGLVGNPLLNPEQSKGWEAGVQQRLLDQQITLDATYFRNDFNDLIQFEFDPLAPGPFGGTLQNVKQALASGVELTSLWALTDETTLFANYTFTDTRDRSTGDPLLRRPKNKWAFGFSRYYPNNRANVTLQALYVGDRTDVGTVLDDYWFVNLAAWYRFNESWRTFGRIDNLLAQDYQPVAGYQGTPFSAYAGLELRF</sequence>
<dbReference type="GO" id="GO:0015344">
    <property type="term" value="F:siderophore uptake transmembrane transporter activity"/>
    <property type="evidence" value="ECO:0007669"/>
    <property type="project" value="TreeGrafter"/>
</dbReference>
<dbReference type="Proteomes" id="UP000320672">
    <property type="component" value="Chromosome"/>
</dbReference>
<dbReference type="EMBL" id="CP036262">
    <property type="protein sequence ID" value="QDS95161.1"/>
    <property type="molecule type" value="Genomic_DNA"/>
</dbReference>
<dbReference type="InterPro" id="IPR036942">
    <property type="entry name" value="Beta-barrel_TonB_sf"/>
</dbReference>
<dbReference type="KEGG" id="rml:FF011L_39480"/>
<dbReference type="PANTHER" id="PTHR30069">
    <property type="entry name" value="TONB-DEPENDENT OUTER MEMBRANE RECEPTOR"/>
    <property type="match status" value="1"/>
</dbReference>
<dbReference type="InterPro" id="IPR039426">
    <property type="entry name" value="TonB-dep_rcpt-like"/>
</dbReference>
<dbReference type="InterPro" id="IPR000531">
    <property type="entry name" value="Beta-barrel_TonB"/>
</dbReference>
<organism evidence="16 17">
    <name type="scientific">Roseimaritima multifibrata</name>
    <dbReference type="NCBI Taxonomy" id="1930274"/>
    <lineage>
        <taxon>Bacteria</taxon>
        <taxon>Pseudomonadati</taxon>
        <taxon>Planctomycetota</taxon>
        <taxon>Planctomycetia</taxon>
        <taxon>Pirellulales</taxon>
        <taxon>Pirellulaceae</taxon>
        <taxon>Roseimaritima</taxon>
    </lineage>
</organism>
<keyword evidence="8" id="KW-0675">Receptor</keyword>
<dbReference type="Gene3D" id="2.170.130.10">
    <property type="entry name" value="TonB-dependent receptor, plug domain"/>
    <property type="match status" value="1"/>
</dbReference>
<dbReference type="PANTHER" id="PTHR30069:SF29">
    <property type="entry name" value="HEMOGLOBIN AND HEMOGLOBIN-HAPTOGLOBIN-BINDING PROTEIN 1-RELATED"/>
    <property type="match status" value="1"/>
</dbReference>
<evidence type="ECO:0000256" key="12">
    <source>
        <dbReference type="SAM" id="MobiDB-lite"/>
    </source>
</evidence>
<evidence type="ECO:0000259" key="15">
    <source>
        <dbReference type="Pfam" id="PF07715"/>
    </source>
</evidence>
<comment type="subcellular location">
    <subcellularLocation>
        <location evidence="1 10">Cell outer membrane</location>
        <topology evidence="1 10">Multi-pass membrane protein</topology>
    </subcellularLocation>
</comment>
<keyword evidence="17" id="KW-1185">Reference proteome</keyword>
<gene>
    <name evidence="16" type="primary">btuB</name>
    <name evidence="16" type="ORF">FF011L_39480</name>
</gene>
<dbReference type="Pfam" id="PF00593">
    <property type="entry name" value="TonB_dep_Rec_b-barrel"/>
    <property type="match status" value="1"/>
</dbReference>
<protein>
    <submittedName>
        <fullName evidence="16">Vitamin B12 transporter BtuB</fullName>
    </submittedName>
</protein>
<feature type="region of interest" description="Disordered" evidence="12">
    <location>
        <begin position="55"/>
        <end position="138"/>
    </location>
</feature>
<feature type="domain" description="TonB-dependent receptor-like beta-barrel" evidence="14">
    <location>
        <begin position="305"/>
        <end position="685"/>
    </location>
</feature>
<dbReference type="PROSITE" id="PS52016">
    <property type="entry name" value="TONB_DEPENDENT_REC_3"/>
    <property type="match status" value="1"/>
</dbReference>
<dbReference type="RefSeq" id="WP_145353123.1">
    <property type="nucleotide sequence ID" value="NZ_CP036262.1"/>
</dbReference>
<feature type="compositionally biased region" description="Polar residues" evidence="12">
    <location>
        <begin position="101"/>
        <end position="128"/>
    </location>
</feature>
<evidence type="ECO:0000256" key="13">
    <source>
        <dbReference type="SAM" id="SignalP"/>
    </source>
</evidence>
<accession>A0A517MJU1</accession>
<evidence type="ECO:0000256" key="1">
    <source>
        <dbReference type="ARBA" id="ARBA00004571"/>
    </source>
</evidence>
<evidence type="ECO:0000256" key="5">
    <source>
        <dbReference type="ARBA" id="ARBA00022729"/>
    </source>
</evidence>
<evidence type="ECO:0000313" key="17">
    <source>
        <dbReference type="Proteomes" id="UP000320672"/>
    </source>
</evidence>
<dbReference type="CDD" id="cd01347">
    <property type="entry name" value="ligand_gated_channel"/>
    <property type="match status" value="1"/>
</dbReference>
<dbReference type="AlphaFoldDB" id="A0A517MJU1"/>
<dbReference type="InterPro" id="IPR037066">
    <property type="entry name" value="Plug_dom_sf"/>
</dbReference>
<keyword evidence="3 10" id="KW-1134">Transmembrane beta strand</keyword>
<dbReference type="Gene3D" id="2.40.170.20">
    <property type="entry name" value="TonB-dependent receptor, beta-barrel domain"/>
    <property type="match status" value="1"/>
</dbReference>
<dbReference type="GO" id="GO:0044718">
    <property type="term" value="P:siderophore transmembrane transport"/>
    <property type="evidence" value="ECO:0007669"/>
    <property type="project" value="TreeGrafter"/>
</dbReference>
<evidence type="ECO:0000256" key="9">
    <source>
        <dbReference type="ARBA" id="ARBA00023237"/>
    </source>
</evidence>
<keyword evidence="2 10" id="KW-0813">Transport</keyword>
<proteinExistence type="inferred from homology"/>
<keyword evidence="9 10" id="KW-0998">Cell outer membrane</keyword>
<evidence type="ECO:0000256" key="11">
    <source>
        <dbReference type="RuleBase" id="RU003357"/>
    </source>
</evidence>
<keyword evidence="5 13" id="KW-0732">Signal</keyword>
<keyword evidence="6 11" id="KW-0798">TonB box</keyword>
<dbReference type="Pfam" id="PF07715">
    <property type="entry name" value="Plug"/>
    <property type="match status" value="1"/>
</dbReference>
<evidence type="ECO:0000256" key="4">
    <source>
        <dbReference type="ARBA" id="ARBA00022692"/>
    </source>
</evidence>
<comment type="similarity">
    <text evidence="10 11">Belongs to the TonB-dependent receptor family.</text>
</comment>
<evidence type="ECO:0000256" key="2">
    <source>
        <dbReference type="ARBA" id="ARBA00022448"/>
    </source>
</evidence>
<dbReference type="GO" id="GO:0009279">
    <property type="term" value="C:cell outer membrane"/>
    <property type="evidence" value="ECO:0007669"/>
    <property type="project" value="UniProtKB-SubCell"/>
</dbReference>
<evidence type="ECO:0000313" key="16">
    <source>
        <dbReference type="EMBL" id="QDS95161.1"/>
    </source>
</evidence>
<evidence type="ECO:0000256" key="3">
    <source>
        <dbReference type="ARBA" id="ARBA00022452"/>
    </source>
</evidence>
<keyword evidence="7 10" id="KW-0472">Membrane</keyword>
<evidence type="ECO:0000259" key="14">
    <source>
        <dbReference type="Pfam" id="PF00593"/>
    </source>
</evidence>
<feature type="signal peptide" evidence="13">
    <location>
        <begin position="1"/>
        <end position="25"/>
    </location>
</feature>
<evidence type="ECO:0000256" key="10">
    <source>
        <dbReference type="PROSITE-ProRule" id="PRU01360"/>
    </source>
</evidence>
<feature type="compositionally biased region" description="Polar residues" evidence="12">
    <location>
        <begin position="70"/>
        <end position="87"/>
    </location>
</feature>
<evidence type="ECO:0000256" key="7">
    <source>
        <dbReference type="ARBA" id="ARBA00023136"/>
    </source>
</evidence>
<keyword evidence="4 10" id="KW-0812">Transmembrane</keyword>
<evidence type="ECO:0000256" key="8">
    <source>
        <dbReference type="ARBA" id="ARBA00023170"/>
    </source>
</evidence>
<reference evidence="16 17" key="1">
    <citation type="submission" date="2019-02" db="EMBL/GenBank/DDBJ databases">
        <title>Deep-cultivation of Planctomycetes and their phenomic and genomic characterization uncovers novel biology.</title>
        <authorList>
            <person name="Wiegand S."/>
            <person name="Jogler M."/>
            <person name="Boedeker C."/>
            <person name="Pinto D."/>
            <person name="Vollmers J."/>
            <person name="Rivas-Marin E."/>
            <person name="Kohn T."/>
            <person name="Peeters S.H."/>
            <person name="Heuer A."/>
            <person name="Rast P."/>
            <person name="Oberbeckmann S."/>
            <person name="Bunk B."/>
            <person name="Jeske O."/>
            <person name="Meyerdierks A."/>
            <person name="Storesund J.E."/>
            <person name="Kallscheuer N."/>
            <person name="Luecker S."/>
            <person name="Lage O.M."/>
            <person name="Pohl T."/>
            <person name="Merkel B.J."/>
            <person name="Hornburger P."/>
            <person name="Mueller R.-W."/>
            <person name="Bruemmer F."/>
            <person name="Labrenz M."/>
            <person name="Spormann A.M."/>
            <person name="Op den Camp H."/>
            <person name="Overmann J."/>
            <person name="Amann R."/>
            <person name="Jetten M.S.M."/>
            <person name="Mascher T."/>
            <person name="Medema M.H."/>
            <person name="Devos D.P."/>
            <person name="Kaster A.-K."/>
            <person name="Ovreas L."/>
            <person name="Rohde M."/>
            <person name="Galperin M.Y."/>
            <person name="Jogler C."/>
        </authorList>
    </citation>
    <scope>NUCLEOTIDE SEQUENCE [LARGE SCALE GENOMIC DNA]</scope>
    <source>
        <strain evidence="16 17">FF011L</strain>
    </source>
</reference>
<name>A0A517MJU1_9BACT</name>
<feature type="domain" description="TonB-dependent receptor plug" evidence="15">
    <location>
        <begin position="136"/>
        <end position="242"/>
    </location>
</feature>